<dbReference type="EMBL" id="JBHTBX010000013">
    <property type="protein sequence ID" value="MFC7436111.1"/>
    <property type="molecule type" value="Genomic_DNA"/>
</dbReference>
<sequence>MSVIVFQDKKLAIASGLRWSLLAQDSKKKQNRTEQIRARVRNSNGATRYVTTTSAEDAPYIGLYTPDRMGKAPKGDIHSIALVFLHALLKAHRGERSTINAALVMDVENAQSTKKAVVIILGGNIVHDTVEDQFRAHAIVEQNQNELGGFLQVLSTEGDIPGAAHVSWEDLLVHATKESKTSPVPQGALLIPAVLGVLLLAGLGAAYHFLVIVPEQEAERRRKAQEADKTQQYLQQLAAAMQNAGWVSTSYINQLQAMRSDPYWIKGWSLAKLDCQHQSQSCQEHWVRHGGKLPELVAQRANSVYQPQTNPRDSEASFSRKAVVEPAVLTHDLIPADDNEADMRLRPVINELVNAGMAVQLSAPTVWPSFPMAGVKQDVVIKRRKMTINADYYLAEQAVRQLPPHVIPDSISFKTMDPFTVQLTAHVYVK</sequence>
<evidence type="ECO:0008006" key="4">
    <source>
        <dbReference type="Google" id="ProtNLM"/>
    </source>
</evidence>
<keyword evidence="1" id="KW-1133">Transmembrane helix</keyword>
<comment type="caution">
    <text evidence="2">The sequence shown here is derived from an EMBL/GenBank/DDBJ whole genome shotgun (WGS) entry which is preliminary data.</text>
</comment>
<keyword evidence="1" id="KW-0472">Membrane</keyword>
<name>A0ABW2RDG3_9BURK</name>
<keyword evidence="1" id="KW-0812">Transmembrane</keyword>
<gene>
    <name evidence="2" type="ORF">ACFQNJ_16495</name>
</gene>
<proteinExistence type="predicted"/>
<keyword evidence="3" id="KW-1185">Reference proteome</keyword>
<organism evidence="2 3">
    <name type="scientific">Hydrogenophaga bisanensis</name>
    <dbReference type="NCBI Taxonomy" id="439611"/>
    <lineage>
        <taxon>Bacteria</taxon>
        <taxon>Pseudomonadati</taxon>
        <taxon>Pseudomonadota</taxon>
        <taxon>Betaproteobacteria</taxon>
        <taxon>Burkholderiales</taxon>
        <taxon>Comamonadaceae</taxon>
        <taxon>Hydrogenophaga</taxon>
    </lineage>
</organism>
<protein>
    <recommendedName>
        <fullName evidence="4">Pilin accessory protein (PilO)</fullName>
    </recommendedName>
</protein>
<accession>A0ABW2RDG3</accession>
<reference evidence="3" key="1">
    <citation type="journal article" date="2019" name="Int. J. Syst. Evol. Microbiol.">
        <title>The Global Catalogue of Microorganisms (GCM) 10K type strain sequencing project: providing services to taxonomists for standard genome sequencing and annotation.</title>
        <authorList>
            <consortium name="The Broad Institute Genomics Platform"/>
            <consortium name="The Broad Institute Genome Sequencing Center for Infectious Disease"/>
            <person name="Wu L."/>
            <person name="Ma J."/>
        </authorList>
    </citation>
    <scope>NUCLEOTIDE SEQUENCE [LARGE SCALE GENOMIC DNA]</scope>
    <source>
        <strain evidence="3">CCUG 54518</strain>
    </source>
</reference>
<feature type="transmembrane region" description="Helical" evidence="1">
    <location>
        <begin position="189"/>
        <end position="213"/>
    </location>
</feature>
<evidence type="ECO:0000313" key="3">
    <source>
        <dbReference type="Proteomes" id="UP001596495"/>
    </source>
</evidence>
<dbReference type="RefSeq" id="WP_382259515.1">
    <property type="nucleotide sequence ID" value="NZ_JBHTBX010000013.1"/>
</dbReference>
<dbReference type="Proteomes" id="UP001596495">
    <property type="component" value="Unassembled WGS sequence"/>
</dbReference>
<evidence type="ECO:0000313" key="2">
    <source>
        <dbReference type="EMBL" id="MFC7436111.1"/>
    </source>
</evidence>
<evidence type="ECO:0000256" key="1">
    <source>
        <dbReference type="SAM" id="Phobius"/>
    </source>
</evidence>